<keyword evidence="1" id="KW-1133">Transmembrane helix</keyword>
<gene>
    <name evidence="3" type="ORF">EDD71_10989</name>
</gene>
<dbReference type="GO" id="GO:0005975">
    <property type="term" value="P:carbohydrate metabolic process"/>
    <property type="evidence" value="ECO:0007669"/>
    <property type="project" value="InterPro"/>
</dbReference>
<dbReference type="OrthoDB" id="9806342at2"/>
<dbReference type="InterPro" id="IPR002509">
    <property type="entry name" value="NODB_dom"/>
</dbReference>
<protein>
    <submittedName>
        <fullName evidence="3">Polysaccharide deacetylase family sporulation protein PdaB</fullName>
    </submittedName>
</protein>
<feature type="transmembrane region" description="Helical" evidence="1">
    <location>
        <begin position="12"/>
        <end position="30"/>
    </location>
</feature>
<dbReference type="NCBIfam" id="TIGR02764">
    <property type="entry name" value="spore_ybaN_pdaB"/>
    <property type="match status" value="1"/>
</dbReference>
<dbReference type="Gene3D" id="3.20.20.370">
    <property type="entry name" value="Glycoside hydrolase/deacetylase"/>
    <property type="match status" value="1"/>
</dbReference>
<evidence type="ECO:0000259" key="2">
    <source>
        <dbReference type="PROSITE" id="PS51677"/>
    </source>
</evidence>
<dbReference type="Pfam" id="PF01522">
    <property type="entry name" value="Polysacc_deac_1"/>
    <property type="match status" value="1"/>
</dbReference>
<dbReference type="GO" id="GO:0016810">
    <property type="term" value="F:hydrolase activity, acting on carbon-nitrogen (but not peptide) bonds"/>
    <property type="evidence" value="ECO:0007669"/>
    <property type="project" value="InterPro"/>
</dbReference>
<dbReference type="PROSITE" id="PS51677">
    <property type="entry name" value="NODB"/>
    <property type="match status" value="1"/>
</dbReference>
<comment type="caution">
    <text evidence="3">The sequence shown here is derived from an EMBL/GenBank/DDBJ whole genome shotgun (WGS) entry which is preliminary data.</text>
</comment>
<organism evidence="3 4">
    <name type="scientific">Fonticella tunisiensis</name>
    <dbReference type="NCBI Taxonomy" id="1096341"/>
    <lineage>
        <taxon>Bacteria</taxon>
        <taxon>Bacillati</taxon>
        <taxon>Bacillota</taxon>
        <taxon>Clostridia</taxon>
        <taxon>Eubacteriales</taxon>
        <taxon>Clostridiaceae</taxon>
        <taxon>Fonticella</taxon>
    </lineage>
</organism>
<dbReference type="EMBL" id="SOAZ01000009">
    <property type="protein sequence ID" value="TDT61074.1"/>
    <property type="molecule type" value="Genomic_DNA"/>
</dbReference>
<keyword evidence="1" id="KW-0472">Membrane</keyword>
<dbReference type="PANTHER" id="PTHR10587">
    <property type="entry name" value="GLYCOSYL TRANSFERASE-RELATED"/>
    <property type="match status" value="1"/>
</dbReference>
<dbReference type="RefSeq" id="WP_133628039.1">
    <property type="nucleotide sequence ID" value="NZ_SOAZ01000009.1"/>
</dbReference>
<name>A0A4R7KQW7_9CLOT</name>
<proteinExistence type="predicted"/>
<dbReference type="InterPro" id="IPR050248">
    <property type="entry name" value="Polysacc_deacetylase_ArnD"/>
</dbReference>
<dbReference type="AlphaFoldDB" id="A0A4R7KQW7"/>
<dbReference type="Proteomes" id="UP000295325">
    <property type="component" value="Unassembled WGS sequence"/>
</dbReference>
<dbReference type="PANTHER" id="PTHR10587:SF128">
    <property type="entry name" value="POLYSACCHARIDE DEACETYLASE PDAB-RELATED"/>
    <property type="match status" value="1"/>
</dbReference>
<accession>A0A4R7KQW7</accession>
<sequence>MKVFYVKRSIIINLMLVFCIVTVSVIYSLGEGFNFIDVLVNTRKDIPIYSVERNDKKIAISFDAAWGSEYTDEILKILEKNDVKATFFLVGSWVDKYPDQVRRIYDMGHEIGNHSATHPHFTQLDVQKMKEEIFITSDKIKNITGVGTSVFRPPFGDYNSDVVKAVKEAGHYCIQWDVDSLDWKNPGEEFIINRVTNQVGSGSIVLFHNNAEQTPKVLDKIIKDLKKKGYEFVKISELIYKENYYIDHTGRQRPVKQ</sequence>
<reference evidence="3 4" key="1">
    <citation type="submission" date="2019-03" db="EMBL/GenBank/DDBJ databases">
        <title>Genomic Encyclopedia of Type Strains, Phase IV (KMG-IV): sequencing the most valuable type-strain genomes for metagenomic binning, comparative biology and taxonomic classification.</title>
        <authorList>
            <person name="Goeker M."/>
        </authorList>
    </citation>
    <scope>NUCLEOTIDE SEQUENCE [LARGE SCALE GENOMIC DNA]</scope>
    <source>
        <strain evidence="3 4">DSM 24455</strain>
    </source>
</reference>
<dbReference type="InterPro" id="IPR014132">
    <property type="entry name" value="PdaB-like"/>
</dbReference>
<evidence type="ECO:0000256" key="1">
    <source>
        <dbReference type="SAM" id="Phobius"/>
    </source>
</evidence>
<evidence type="ECO:0000313" key="3">
    <source>
        <dbReference type="EMBL" id="TDT61074.1"/>
    </source>
</evidence>
<dbReference type="GO" id="GO:0016020">
    <property type="term" value="C:membrane"/>
    <property type="evidence" value="ECO:0007669"/>
    <property type="project" value="TreeGrafter"/>
</dbReference>
<keyword evidence="1" id="KW-0812">Transmembrane</keyword>
<dbReference type="CDD" id="cd10917">
    <property type="entry name" value="CE4_NodB_like_6s_7s"/>
    <property type="match status" value="1"/>
</dbReference>
<feature type="domain" description="NodB homology" evidence="2">
    <location>
        <begin position="56"/>
        <end position="233"/>
    </location>
</feature>
<dbReference type="SUPFAM" id="SSF88713">
    <property type="entry name" value="Glycoside hydrolase/deacetylase"/>
    <property type="match status" value="1"/>
</dbReference>
<evidence type="ECO:0000313" key="4">
    <source>
        <dbReference type="Proteomes" id="UP000295325"/>
    </source>
</evidence>
<keyword evidence="4" id="KW-1185">Reference proteome</keyword>
<dbReference type="InterPro" id="IPR011330">
    <property type="entry name" value="Glyco_hydro/deAcase_b/a-brl"/>
</dbReference>